<dbReference type="OrthoDB" id="2399539at2759"/>
<keyword evidence="7" id="KW-0539">Nucleus</keyword>
<evidence type="ECO:0000259" key="9">
    <source>
        <dbReference type="PROSITE" id="PS50048"/>
    </source>
</evidence>
<evidence type="ECO:0000256" key="7">
    <source>
        <dbReference type="ARBA" id="ARBA00023242"/>
    </source>
</evidence>
<feature type="domain" description="Zn(2)-C6 fungal-type" evidence="9">
    <location>
        <begin position="34"/>
        <end position="64"/>
    </location>
</feature>
<dbReference type="PANTHER" id="PTHR47782:SF12">
    <property type="entry name" value="ZN(II)2CYS6 TRANSCRIPTION FACTOR (EUROFUNG)"/>
    <property type="match status" value="1"/>
</dbReference>
<dbReference type="PROSITE" id="PS50048">
    <property type="entry name" value="ZN2_CY6_FUNGAL_2"/>
    <property type="match status" value="1"/>
</dbReference>
<evidence type="ECO:0000256" key="5">
    <source>
        <dbReference type="ARBA" id="ARBA00023125"/>
    </source>
</evidence>
<keyword evidence="2" id="KW-0479">Metal-binding</keyword>
<comment type="caution">
    <text evidence="10">The sequence shown here is derived from an EMBL/GenBank/DDBJ whole genome shotgun (WGS) entry which is preliminary data.</text>
</comment>
<dbReference type="AlphaFoldDB" id="A0A8H4W3T1"/>
<dbReference type="Gene3D" id="4.10.240.10">
    <property type="entry name" value="Zn(2)-C6 fungal-type DNA-binding domain"/>
    <property type="match status" value="1"/>
</dbReference>
<evidence type="ECO:0000256" key="1">
    <source>
        <dbReference type="ARBA" id="ARBA00004123"/>
    </source>
</evidence>
<organism evidence="10 11">
    <name type="scientific">Cudoniella acicularis</name>
    <dbReference type="NCBI Taxonomy" id="354080"/>
    <lineage>
        <taxon>Eukaryota</taxon>
        <taxon>Fungi</taxon>
        <taxon>Dikarya</taxon>
        <taxon>Ascomycota</taxon>
        <taxon>Pezizomycotina</taxon>
        <taxon>Leotiomycetes</taxon>
        <taxon>Helotiales</taxon>
        <taxon>Tricladiaceae</taxon>
        <taxon>Cudoniella</taxon>
    </lineage>
</organism>
<evidence type="ECO:0000256" key="3">
    <source>
        <dbReference type="ARBA" id="ARBA00022833"/>
    </source>
</evidence>
<keyword evidence="5" id="KW-0238">DNA-binding</keyword>
<proteinExistence type="predicted"/>
<dbReference type="GO" id="GO:0045944">
    <property type="term" value="P:positive regulation of transcription by RNA polymerase II"/>
    <property type="evidence" value="ECO:0007669"/>
    <property type="project" value="TreeGrafter"/>
</dbReference>
<dbReference type="InterPro" id="IPR052202">
    <property type="entry name" value="Yeast_MetPath_Reg"/>
</dbReference>
<dbReference type="CDD" id="cd12148">
    <property type="entry name" value="fungal_TF_MHR"/>
    <property type="match status" value="1"/>
</dbReference>
<dbReference type="PROSITE" id="PS00463">
    <property type="entry name" value="ZN2_CY6_FUNGAL_1"/>
    <property type="match status" value="1"/>
</dbReference>
<protein>
    <recommendedName>
        <fullName evidence="9">Zn(2)-C6 fungal-type domain-containing protein</fullName>
    </recommendedName>
</protein>
<keyword evidence="4" id="KW-0805">Transcription regulation</keyword>
<comment type="subcellular location">
    <subcellularLocation>
        <location evidence="1">Nucleus</location>
    </subcellularLocation>
</comment>
<dbReference type="GO" id="GO:0000981">
    <property type="term" value="F:DNA-binding transcription factor activity, RNA polymerase II-specific"/>
    <property type="evidence" value="ECO:0007669"/>
    <property type="project" value="InterPro"/>
</dbReference>
<dbReference type="EMBL" id="JAAMPI010000343">
    <property type="protein sequence ID" value="KAF4632486.1"/>
    <property type="molecule type" value="Genomic_DNA"/>
</dbReference>
<evidence type="ECO:0000313" key="11">
    <source>
        <dbReference type="Proteomes" id="UP000566819"/>
    </source>
</evidence>
<dbReference type="SUPFAM" id="SSF57701">
    <property type="entry name" value="Zn2/Cys6 DNA-binding domain"/>
    <property type="match status" value="1"/>
</dbReference>
<dbReference type="Proteomes" id="UP000566819">
    <property type="component" value="Unassembled WGS sequence"/>
</dbReference>
<dbReference type="InterPro" id="IPR036864">
    <property type="entry name" value="Zn2-C6_fun-type_DNA-bd_sf"/>
</dbReference>
<sequence>MDRSTGDEPNERDKRSSEEYEERPSLKRARVALACQRCRARKKKCDGAQDSCSTCRRLGLRCHYKAHLAPKPNQNKLYINALEDRIAELESFLSGLGYNSVGDDHWKQKQYEFQKAHQTPDVPQTGETDTLINAVRDLASNAGIHYMKGTPTVSLGRVLGSVISSQKAPCPELDPETVAIGLLEGWMKHFSTRYPVIHSLRLRELHTRRDEALDFYDESILHLIYANSGRFLETTGETGDFFSDQHYEAALQHMNAILQLHDTRSIIYLLLMALYCLRSPKDPGAWILVGLAMRLCIELARPPAISDSDMDVELPLDVDEDVEDLEILQRAAQHTADYPASPHSSLTNFIHFM</sequence>
<dbReference type="GO" id="GO:0043565">
    <property type="term" value="F:sequence-specific DNA binding"/>
    <property type="evidence" value="ECO:0007669"/>
    <property type="project" value="TreeGrafter"/>
</dbReference>
<name>A0A8H4W3T1_9HELO</name>
<reference evidence="10 11" key="1">
    <citation type="submission" date="2020-03" db="EMBL/GenBank/DDBJ databases">
        <title>Draft Genome Sequence of Cudoniella acicularis.</title>
        <authorList>
            <person name="Buettner E."/>
            <person name="Kellner H."/>
        </authorList>
    </citation>
    <scope>NUCLEOTIDE SEQUENCE [LARGE SCALE GENOMIC DNA]</scope>
    <source>
        <strain evidence="10 11">DSM 108380</strain>
    </source>
</reference>
<dbReference type="GO" id="GO:0008270">
    <property type="term" value="F:zinc ion binding"/>
    <property type="evidence" value="ECO:0007669"/>
    <property type="project" value="InterPro"/>
</dbReference>
<dbReference type="SMART" id="SM00066">
    <property type="entry name" value="GAL4"/>
    <property type="match status" value="1"/>
</dbReference>
<feature type="region of interest" description="Disordered" evidence="8">
    <location>
        <begin position="1"/>
        <end position="25"/>
    </location>
</feature>
<dbReference type="CDD" id="cd00067">
    <property type="entry name" value="GAL4"/>
    <property type="match status" value="1"/>
</dbReference>
<keyword evidence="3" id="KW-0862">Zinc</keyword>
<evidence type="ECO:0000256" key="2">
    <source>
        <dbReference type="ARBA" id="ARBA00022723"/>
    </source>
</evidence>
<gene>
    <name evidence="10" type="ORF">G7Y89_g5635</name>
</gene>
<evidence type="ECO:0000256" key="8">
    <source>
        <dbReference type="SAM" id="MobiDB-lite"/>
    </source>
</evidence>
<evidence type="ECO:0000256" key="6">
    <source>
        <dbReference type="ARBA" id="ARBA00023163"/>
    </source>
</evidence>
<evidence type="ECO:0000313" key="10">
    <source>
        <dbReference type="EMBL" id="KAF4632486.1"/>
    </source>
</evidence>
<evidence type="ECO:0000256" key="4">
    <source>
        <dbReference type="ARBA" id="ARBA00023015"/>
    </source>
</evidence>
<dbReference type="Pfam" id="PF00172">
    <property type="entry name" value="Zn_clus"/>
    <property type="match status" value="1"/>
</dbReference>
<accession>A0A8H4W3T1</accession>
<dbReference type="GO" id="GO:0005634">
    <property type="term" value="C:nucleus"/>
    <property type="evidence" value="ECO:0007669"/>
    <property type="project" value="UniProtKB-SubCell"/>
</dbReference>
<keyword evidence="6" id="KW-0804">Transcription</keyword>
<keyword evidence="11" id="KW-1185">Reference proteome</keyword>
<dbReference type="PANTHER" id="PTHR47782">
    <property type="entry name" value="ZN(II)2CYS6 TRANSCRIPTION FACTOR (EUROFUNG)-RELATED"/>
    <property type="match status" value="1"/>
</dbReference>
<dbReference type="InterPro" id="IPR001138">
    <property type="entry name" value="Zn2Cys6_DnaBD"/>
</dbReference>